<dbReference type="InterPro" id="IPR036249">
    <property type="entry name" value="Thioredoxin-like_sf"/>
</dbReference>
<dbReference type="AlphaFoldDB" id="A0A9P6FRY4"/>
<comment type="caution">
    <text evidence="3">The sequence shown here is derived from an EMBL/GenBank/DDBJ whole genome shotgun (WGS) entry which is preliminary data.</text>
</comment>
<dbReference type="GO" id="GO:0006749">
    <property type="term" value="P:glutathione metabolic process"/>
    <property type="evidence" value="ECO:0007669"/>
    <property type="project" value="TreeGrafter"/>
</dbReference>
<evidence type="ECO:0000259" key="1">
    <source>
        <dbReference type="PROSITE" id="PS50404"/>
    </source>
</evidence>
<dbReference type="SFLD" id="SFLDS00019">
    <property type="entry name" value="Glutathione_Transferase_(cytos"/>
    <property type="match status" value="1"/>
</dbReference>
<proteinExistence type="predicted"/>
<dbReference type="SUPFAM" id="SSF47616">
    <property type="entry name" value="GST C-terminal domain-like"/>
    <property type="match status" value="1"/>
</dbReference>
<dbReference type="InterPro" id="IPR040079">
    <property type="entry name" value="Glutathione_S-Trfase"/>
</dbReference>
<dbReference type="InterPro" id="IPR004045">
    <property type="entry name" value="Glutathione_S-Trfase_N"/>
</dbReference>
<dbReference type="Pfam" id="PF14497">
    <property type="entry name" value="GST_C_3"/>
    <property type="match status" value="1"/>
</dbReference>
<gene>
    <name evidence="3" type="ORF">BGW38_004032</name>
</gene>
<dbReference type="PROSITE" id="PS50404">
    <property type="entry name" value="GST_NTER"/>
    <property type="match status" value="1"/>
</dbReference>
<reference evidence="3" key="1">
    <citation type="journal article" date="2020" name="Fungal Divers.">
        <title>Resolving the Mortierellaceae phylogeny through synthesis of multi-gene phylogenetics and phylogenomics.</title>
        <authorList>
            <person name="Vandepol N."/>
            <person name="Liber J."/>
            <person name="Desiro A."/>
            <person name="Na H."/>
            <person name="Kennedy M."/>
            <person name="Barry K."/>
            <person name="Grigoriev I.V."/>
            <person name="Miller A.N."/>
            <person name="O'Donnell K."/>
            <person name="Stajich J.E."/>
            <person name="Bonito G."/>
        </authorList>
    </citation>
    <scope>NUCLEOTIDE SEQUENCE</scope>
    <source>
        <strain evidence="3">KOD1015</strain>
    </source>
</reference>
<feature type="domain" description="GST C-terminal" evidence="2">
    <location>
        <begin position="111"/>
        <end position="244"/>
    </location>
</feature>
<name>A0A9P6FRY4_9FUNG</name>
<dbReference type="GO" id="GO:0004364">
    <property type="term" value="F:glutathione transferase activity"/>
    <property type="evidence" value="ECO:0007669"/>
    <property type="project" value="TreeGrafter"/>
</dbReference>
<dbReference type="InterPro" id="IPR036282">
    <property type="entry name" value="Glutathione-S-Trfase_C_sf"/>
</dbReference>
<dbReference type="EMBL" id="JAABOA010002617">
    <property type="protein sequence ID" value="KAF9579635.1"/>
    <property type="molecule type" value="Genomic_DNA"/>
</dbReference>
<dbReference type="SUPFAM" id="SSF52833">
    <property type="entry name" value="Thioredoxin-like"/>
    <property type="match status" value="1"/>
</dbReference>
<dbReference type="PANTHER" id="PTHR11571:SF150">
    <property type="entry name" value="GLUTATHIONE S-TRANSFERASE"/>
    <property type="match status" value="1"/>
</dbReference>
<evidence type="ECO:0000259" key="2">
    <source>
        <dbReference type="PROSITE" id="PS50405"/>
    </source>
</evidence>
<protein>
    <recommendedName>
        <fullName evidence="5">Glutathione S-transferase</fullName>
    </recommendedName>
</protein>
<dbReference type="InterPro" id="IPR004046">
    <property type="entry name" value="GST_C"/>
</dbReference>
<sequence length="249" mass="27930">MVHSNQVHASFDPVNAASYALGPAHKQSSFEVNYFNIHGFGQNPRTLLALAGVSFKSHTPEKWIEEEMAKTAFGVMPVLKETTVDGKVLEISESVAIEHYLGRIFGLYGDNHFEQTVIDQFYHSTSSLLDQIYSRKFGYKDHPKILEDNLKKLSETYVPTWAKYHEAHLQANGANGHYVGNKFSIADVRSANLIPVIQSITGETIVSESKTPAIWKLKTTLEANPSYAAYTETDEFKGHCKGNMEYYGF</sequence>
<dbReference type="PANTHER" id="PTHR11571">
    <property type="entry name" value="GLUTATHIONE S-TRANSFERASE"/>
    <property type="match status" value="1"/>
</dbReference>
<evidence type="ECO:0000313" key="4">
    <source>
        <dbReference type="Proteomes" id="UP000780801"/>
    </source>
</evidence>
<organism evidence="3 4">
    <name type="scientific">Lunasporangiospora selenospora</name>
    <dbReference type="NCBI Taxonomy" id="979761"/>
    <lineage>
        <taxon>Eukaryota</taxon>
        <taxon>Fungi</taxon>
        <taxon>Fungi incertae sedis</taxon>
        <taxon>Mucoromycota</taxon>
        <taxon>Mortierellomycotina</taxon>
        <taxon>Mortierellomycetes</taxon>
        <taxon>Mortierellales</taxon>
        <taxon>Mortierellaceae</taxon>
        <taxon>Lunasporangiospora</taxon>
    </lineage>
</organism>
<dbReference type="Gene3D" id="1.20.1050.10">
    <property type="match status" value="1"/>
</dbReference>
<dbReference type="Gene3D" id="3.40.30.10">
    <property type="entry name" value="Glutaredoxin"/>
    <property type="match status" value="1"/>
</dbReference>
<feature type="domain" description="GST N-terminal" evidence="1">
    <location>
        <begin position="28"/>
        <end position="109"/>
    </location>
</feature>
<evidence type="ECO:0008006" key="5">
    <source>
        <dbReference type="Google" id="ProtNLM"/>
    </source>
</evidence>
<dbReference type="PROSITE" id="PS50405">
    <property type="entry name" value="GST_CTER"/>
    <property type="match status" value="1"/>
</dbReference>
<dbReference type="InterPro" id="IPR010987">
    <property type="entry name" value="Glutathione-S-Trfase_C-like"/>
</dbReference>
<accession>A0A9P6FRY4</accession>
<dbReference type="Proteomes" id="UP000780801">
    <property type="component" value="Unassembled WGS sequence"/>
</dbReference>
<keyword evidence="4" id="KW-1185">Reference proteome</keyword>
<dbReference type="InterPro" id="IPR050213">
    <property type="entry name" value="GST_superfamily"/>
</dbReference>
<dbReference type="OrthoDB" id="414243at2759"/>
<evidence type="ECO:0000313" key="3">
    <source>
        <dbReference type="EMBL" id="KAF9579635.1"/>
    </source>
</evidence>